<keyword evidence="6 8" id="KW-1133">Transmembrane helix</keyword>
<name>A0ABM7WV80_9BACT</name>
<dbReference type="InterPro" id="IPR005702">
    <property type="entry name" value="Wzc-like_C"/>
</dbReference>
<evidence type="ECO:0000256" key="7">
    <source>
        <dbReference type="ARBA" id="ARBA00023136"/>
    </source>
</evidence>
<evidence type="ECO:0000256" key="5">
    <source>
        <dbReference type="ARBA" id="ARBA00022840"/>
    </source>
</evidence>
<dbReference type="SUPFAM" id="SSF52540">
    <property type="entry name" value="P-loop containing nucleoside triphosphate hydrolases"/>
    <property type="match status" value="1"/>
</dbReference>
<reference evidence="11" key="1">
    <citation type="journal article" date="2022" name="Int. J. Syst. Evol. Microbiol.">
        <title>Anaeromyxobacter oryzae sp. nov., Anaeromyxobacter diazotrophicus sp. nov. and Anaeromyxobacter paludicola sp. nov., isolated from paddy soils.</title>
        <authorList>
            <person name="Itoh H."/>
            <person name="Xu Z."/>
            <person name="Mise K."/>
            <person name="Masuda Y."/>
            <person name="Ushijima N."/>
            <person name="Hayakawa C."/>
            <person name="Shiratori Y."/>
            <person name="Senoo K."/>
        </authorList>
    </citation>
    <scope>NUCLEOTIDE SEQUENCE [LARGE SCALE GENOMIC DNA]</scope>
    <source>
        <strain evidence="11">Red232</strain>
    </source>
</reference>
<protein>
    <recommendedName>
        <fullName evidence="9">Polysaccharide chain length determinant N-terminal domain-containing protein</fullName>
    </recommendedName>
</protein>
<dbReference type="Proteomes" id="UP001162891">
    <property type="component" value="Chromosome"/>
</dbReference>
<dbReference type="Gene3D" id="3.40.50.300">
    <property type="entry name" value="P-loop containing nucleotide triphosphate hydrolases"/>
    <property type="match status" value="1"/>
</dbReference>
<feature type="transmembrane region" description="Helical" evidence="8">
    <location>
        <begin position="19"/>
        <end position="37"/>
    </location>
</feature>
<dbReference type="PANTHER" id="PTHR32309:SF13">
    <property type="entry name" value="FERRIC ENTEROBACTIN TRANSPORT PROTEIN FEPE"/>
    <property type="match status" value="1"/>
</dbReference>
<dbReference type="InterPro" id="IPR050445">
    <property type="entry name" value="Bact_polysacc_biosynth/exp"/>
</dbReference>
<comment type="subcellular location">
    <subcellularLocation>
        <location evidence="1">Cell membrane</location>
        <topology evidence="1">Multi-pass membrane protein</topology>
    </subcellularLocation>
</comment>
<keyword evidence="3 8" id="KW-0812">Transmembrane</keyword>
<sequence>MPQSSIARYADVVVRHGRLVLSVAVAVLAAGIVYGLLARPVYRSTLLLHVDARDGGGRGAEVGVRSATEAAMESIGSRTLLGAVVDELHLETVDEPDGARHVSREQAIDDLHHALRVIEKGNGTGILQLTLDGEDPGRLAATLDAIAAACVRQDLERRRAEAARAVALLESGLSTRDEALRVVGEAVIDRIRVLDAASRPVSPVAPRRAVTAAAAALLGLALGAALALAWHPFVRVDEPGAIERATGVSVYAAVPFSVRQEQGAGCAERAGGASPILASVCPEDVAVEALRALRTGLLVELLDAPSRVVAVSTPAAGEGTSFVTVNVAHLLGELGRRVVVVDAELRRGHLHRSYGLEPGPGLAEVVGGQAGLAEVLRETASPNVRFLPAGTVPSDAPDLLASERFAAVLDELSRAADVVIVVTPPLAAGAGATIAARHAGLGLLVIRGGEHRLREVVAAVRRFSASGVRVHGIVMNAVGLRPDIERQDV</sequence>
<evidence type="ECO:0000256" key="2">
    <source>
        <dbReference type="ARBA" id="ARBA00022475"/>
    </source>
</evidence>
<keyword evidence="11" id="KW-1185">Reference proteome</keyword>
<dbReference type="CDD" id="cd05387">
    <property type="entry name" value="BY-kinase"/>
    <property type="match status" value="1"/>
</dbReference>
<keyword evidence="2" id="KW-1003">Cell membrane</keyword>
<dbReference type="EMBL" id="AP025591">
    <property type="protein sequence ID" value="BDG03425.1"/>
    <property type="molecule type" value="Genomic_DNA"/>
</dbReference>
<gene>
    <name evidence="10" type="ORF">AMOR_24210</name>
</gene>
<evidence type="ECO:0000256" key="3">
    <source>
        <dbReference type="ARBA" id="ARBA00022692"/>
    </source>
</evidence>
<dbReference type="Pfam" id="PF02706">
    <property type="entry name" value="Wzz"/>
    <property type="match status" value="1"/>
</dbReference>
<evidence type="ECO:0000256" key="1">
    <source>
        <dbReference type="ARBA" id="ARBA00004651"/>
    </source>
</evidence>
<evidence type="ECO:0000313" key="10">
    <source>
        <dbReference type="EMBL" id="BDG03425.1"/>
    </source>
</evidence>
<keyword evidence="4" id="KW-0547">Nucleotide-binding</keyword>
<evidence type="ECO:0000256" key="8">
    <source>
        <dbReference type="SAM" id="Phobius"/>
    </source>
</evidence>
<evidence type="ECO:0000256" key="4">
    <source>
        <dbReference type="ARBA" id="ARBA00022741"/>
    </source>
</evidence>
<dbReference type="InterPro" id="IPR003856">
    <property type="entry name" value="LPS_length_determ_N"/>
</dbReference>
<proteinExistence type="predicted"/>
<accession>A0ABM7WV80</accession>
<keyword evidence="5" id="KW-0067">ATP-binding</keyword>
<dbReference type="RefSeq" id="WP_248361426.1">
    <property type="nucleotide sequence ID" value="NZ_AP025591.1"/>
</dbReference>
<keyword evidence="7 8" id="KW-0472">Membrane</keyword>
<organism evidence="10 11">
    <name type="scientific">Anaeromyxobacter oryzae</name>
    <dbReference type="NCBI Taxonomy" id="2918170"/>
    <lineage>
        <taxon>Bacteria</taxon>
        <taxon>Pseudomonadati</taxon>
        <taxon>Myxococcota</taxon>
        <taxon>Myxococcia</taxon>
        <taxon>Myxococcales</taxon>
        <taxon>Cystobacterineae</taxon>
        <taxon>Anaeromyxobacteraceae</taxon>
        <taxon>Anaeromyxobacter</taxon>
    </lineage>
</organism>
<evidence type="ECO:0000313" key="11">
    <source>
        <dbReference type="Proteomes" id="UP001162891"/>
    </source>
</evidence>
<evidence type="ECO:0000259" key="9">
    <source>
        <dbReference type="Pfam" id="PF02706"/>
    </source>
</evidence>
<dbReference type="InterPro" id="IPR027417">
    <property type="entry name" value="P-loop_NTPase"/>
</dbReference>
<evidence type="ECO:0000256" key="6">
    <source>
        <dbReference type="ARBA" id="ARBA00022989"/>
    </source>
</evidence>
<feature type="domain" description="Polysaccharide chain length determinant N-terminal" evidence="9">
    <location>
        <begin position="8"/>
        <end position="88"/>
    </location>
</feature>
<dbReference type="PANTHER" id="PTHR32309">
    <property type="entry name" value="TYROSINE-PROTEIN KINASE"/>
    <property type="match status" value="1"/>
</dbReference>